<reference evidence="2" key="1">
    <citation type="submission" date="2023-06" db="EMBL/GenBank/DDBJ databases">
        <authorList>
            <consortium name="Lawrence Berkeley National Laboratory"/>
            <person name="Ahrendt S."/>
            <person name="Sahu N."/>
            <person name="Indic B."/>
            <person name="Wong-Bajracharya J."/>
            <person name="Merenyi Z."/>
            <person name="Ke H.-M."/>
            <person name="Monk M."/>
            <person name="Kocsube S."/>
            <person name="Drula E."/>
            <person name="Lipzen A."/>
            <person name="Balint B."/>
            <person name="Henrissat B."/>
            <person name="Andreopoulos B."/>
            <person name="Martin F.M."/>
            <person name="Harder C.B."/>
            <person name="Rigling D."/>
            <person name="Ford K.L."/>
            <person name="Foster G.D."/>
            <person name="Pangilinan J."/>
            <person name="Papanicolaou A."/>
            <person name="Barry K."/>
            <person name="LaButti K."/>
            <person name="Viragh M."/>
            <person name="Koriabine M."/>
            <person name="Yan M."/>
            <person name="Riley R."/>
            <person name="Champramary S."/>
            <person name="Plett K.L."/>
            <person name="Tsai I.J."/>
            <person name="Slot J."/>
            <person name="Sipos G."/>
            <person name="Plett J."/>
            <person name="Nagy L.G."/>
            <person name="Grigoriev I.V."/>
        </authorList>
    </citation>
    <scope>NUCLEOTIDE SEQUENCE</scope>
    <source>
        <strain evidence="2">FPL87.14</strain>
    </source>
</reference>
<dbReference type="AlphaFoldDB" id="A0AA39IUI4"/>
<protein>
    <recommendedName>
        <fullName evidence="4">Secreted protein</fullName>
    </recommendedName>
</protein>
<comment type="caution">
    <text evidence="2">The sequence shown here is derived from an EMBL/GenBank/DDBJ whole genome shotgun (WGS) entry which is preliminary data.</text>
</comment>
<evidence type="ECO:0008006" key="4">
    <source>
        <dbReference type="Google" id="ProtNLM"/>
    </source>
</evidence>
<name>A0AA39IUI4_9AGAR</name>
<keyword evidence="1" id="KW-0732">Signal</keyword>
<dbReference type="EMBL" id="JAUEPT010000136">
    <property type="protein sequence ID" value="KAK0430705.1"/>
    <property type="molecule type" value="Genomic_DNA"/>
</dbReference>
<organism evidence="2 3">
    <name type="scientific">Armillaria borealis</name>
    <dbReference type="NCBI Taxonomy" id="47425"/>
    <lineage>
        <taxon>Eukaryota</taxon>
        <taxon>Fungi</taxon>
        <taxon>Dikarya</taxon>
        <taxon>Basidiomycota</taxon>
        <taxon>Agaricomycotina</taxon>
        <taxon>Agaricomycetes</taxon>
        <taxon>Agaricomycetidae</taxon>
        <taxon>Agaricales</taxon>
        <taxon>Marasmiineae</taxon>
        <taxon>Physalacriaceae</taxon>
        <taxon>Armillaria</taxon>
    </lineage>
</organism>
<keyword evidence="3" id="KW-1185">Reference proteome</keyword>
<evidence type="ECO:0000313" key="3">
    <source>
        <dbReference type="Proteomes" id="UP001175226"/>
    </source>
</evidence>
<sequence length="110" mass="12152">MCPRLRFLFGSFFSGLWINTAKVYACRISLNEFSDFATQLIASTSTDFGSSSRRIAPIYPDAPLLALSRKDILDSRSIISNRRTLSGDCAGGSIDELSEVQPRRSLVKLS</sequence>
<evidence type="ECO:0000256" key="1">
    <source>
        <dbReference type="SAM" id="SignalP"/>
    </source>
</evidence>
<gene>
    <name evidence="2" type="ORF">EV421DRAFT_245532</name>
</gene>
<feature type="chain" id="PRO_5041209414" description="Secreted protein" evidence="1">
    <location>
        <begin position="26"/>
        <end position="110"/>
    </location>
</feature>
<evidence type="ECO:0000313" key="2">
    <source>
        <dbReference type="EMBL" id="KAK0430705.1"/>
    </source>
</evidence>
<accession>A0AA39IUI4</accession>
<proteinExistence type="predicted"/>
<dbReference type="Proteomes" id="UP001175226">
    <property type="component" value="Unassembled WGS sequence"/>
</dbReference>
<feature type="signal peptide" evidence="1">
    <location>
        <begin position="1"/>
        <end position="25"/>
    </location>
</feature>